<dbReference type="SUPFAM" id="SSF53649">
    <property type="entry name" value="Alkaline phosphatase-like"/>
    <property type="match status" value="1"/>
</dbReference>
<feature type="chain" id="PRO_5003435390" description="Metalloenzyme domain-containing protein" evidence="1">
    <location>
        <begin position="39"/>
        <end position="374"/>
    </location>
</feature>
<dbReference type="InterPro" id="IPR006124">
    <property type="entry name" value="Metalloenzyme"/>
</dbReference>
<dbReference type="InterPro" id="IPR017850">
    <property type="entry name" value="Alkaline_phosphatase_core_sf"/>
</dbReference>
<dbReference type="EMBL" id="CP002999">
    <property type="protein sequence ID" value="AEM70644.1"/>
    <property type="molecule type" value="Genomic_DNA"/>
</dbReference>
<name>G2PI70_ALLRU</name>
<sequence length="374" mass="42714">MCYNYHPIHHNQTKKKMRNNILFLIAVLATLMVGNAQNTEDTKVVLITLDGFRWQELFTGADSLLIANKDYVHETDMLKEAFWREIPKERREALLPFIWGQVEKMGQIRGNRKLGSKVNLTNSMWFSYPGYNEILTGAADDALIQSNDKIPNPNITILERYNNTPEGKGKVAAFGSWDVFPFIINEERSGVPVNAGFEAATENLNEREKFLNQLQEQIPSPWGSVRLDAFTHHYALEYMKKEHPKLVYISYGETDDFAHDGDYQAYLKSAHNTDTLIKEVWEFTQQDDFYKGQTVFIITTDHGRGTEPLGTWRSHGSDIKGAGAVWMMAFGKNITPLGEVEREEQLYSNQFAPTILQIMGMPVAKEIKGEPIKL</sequence>
<dbReference type="GO" id="GO:0046872">
    <property type="term" value="F:metal ion binding"/>
    <property type="evidence" value="ECO:0007669"/>
    <property type="project" value="InterPro"/>
</dbReference>
<feature type="domain" description="Metalloenzyme" evidence="2">
    <location>
        <begin position="207"/>
        <end position="307"/>
    </location>
</feature>
<reference evidence="3 4" key="2">
    <citation type="journal article" date="2012" name="Stand. Genomic Sci.">
        <title>Complete genome sequence of the facultatively anaerobic, appendaged bacterium Muricauda ruestringensis type strain (B1(T)).</title>
        <authorList>
            <person name="Huntemann M."/>
            <person name="Teshima H."/>
            <person name="Lapidus A."/>
            <person name="Nolan M."/>
            <person name="Lucas S."/>
            <person name="Hammon N."/>
            <person name="Deshpande S."/>
            <person name="Cheng J.F."/>
            <person name="Tapia R."/>
            <person name="Goodwin L.A."/>
            <person name="Pitluck S."/>
            <person name="Liolios K."/>
            <person name="Pagani I."/>
            <person name="Ivanova N."/>
            <person name="Mavromatis K."/>
            <person name="Mikhailova N."/>
            <person name="Pati A."/>
            <person name="Chen A."/>
            <person name="Palaniappan K."/>
            <person name="Land M."/>
            <person name="Hauser L."/>
            <person name="Pan C."/>
            <person name="Brambilla E.M."/>
            <person name="Rohde M."/>
            <person name="Spring S."/>
            <person name="Goker M."/>
            <person name="Detter J.C."/>
            <person name="Bristow J."/>
            <person name="Eisen J.A."/>
            <person name="Markowitz V."/>
            <person name="Hugenholtz P."/>
            <person name="Kyrpides N.C."/>
            <person name="Klenk H.P."/>
            <person name="Woyke T."/>
        </authorList>
    </citation>
    <scope>NUCLEOTIDE SEQUENCE [LARGE SCALE GENOMIC DNA]</scope>
    <source>
        <strain evidence="4">DSM 13258 / LMG 19739 / B1</strain>
    </source>
</reference>
<feature type="signal peptide" evidence="1">
    <location>
        <begin position="1"/>
        <end position="38"/>
    </location>
</feature>
<dbReference type="AlphaFoldDB" id="G2PI70"/>
<dbReference type="HOGENOM" id="CLU_065578_0_0_10"/>
<keyword evidence="4" id="KW-1185">Reference proteome</keyword>
<dbReference type="Gene3D" id="3.40.720.10">
    <property type="entry name" value="Alkaline Phosphatase, subunit A"/>
    <property type="match status" value="1"/>
</dbReference>
<dbReference type="KEGG" id="mrs:Murru_1604"/>
<dbReference type="Proteomes" id="UP000008908">
    <property type="component" value="Chromosome"/>
</dbReference>
<evidence type="ECO:0000313" key="4">
    <source>
        <dbReference type="Proteomes" id="UP000008908"/>
    </source>
</evidence>
<reference evidence="4" key="1">
    <citation type="submission" date="2011-08" db="EMBL/GenBank/DDBJ databases">
        <title>The complete genome of Muricauda ruestringensis DSM 13258.</title>
        <authorList>
            <person name="Lucas S."/>
            <person name="Han J."/>
            <person name="Lapidus A."/>
            <person name="Bruce D."/>
            <person name="Goodwin L."/>
            <person name="Pitluck S."/>
            <person name="Peters L."/>
            <person name="Kyrpides N."/>
            <person name="Mavromatis K."/>
            <person name="Ivanova N."/>
            <person name="Ovchinnikova G."/>
            <person name="Teshima H."/>
            <person name="Detter J.C."/>
            <person name="Tapia R."/>
            <person name="Han C."/>
            <person name="Land M."/>
            <person name="Hauser L."/>
            <person name="Markowitz V."/>
            <person name="Cheng J.-F."/>
            <person name="Hugenholtz P."/>
            <person name="Woyke T."/>
            <person name="Wu D."/>
            <person name="Spring S."/>
            <person name="Schroeder M."/>
            <person name="Brambilla E."/>
            <person name="Klenk H.-P."/>
            <person name="Eisen J.A."/>
        </authorList>
    </citation>
    <scope>NUCLEOTIDE SEQUENCE [LARGE SCALE GENOMIC DNA]</scope>
    <source>
        <strain evidence="4">DSM 13258 / LMG 19739 / B1</strain>
    </source>
</reference>
<dbReference type="eggNOG" id="COG0696">
    <property type="taxonomic scope" value="Bacteria"/>
</dbReference>
<dbReference type="Pfam" id="PF01676">
    <property type="entry name" value="Metalloenzyme"/>
    <property type="match status" value="1"/>
</dbReference>
<accession>G2PI70</accession>
<gene>
    <name evidence="3" type="ordered locus">Murru_1604</name>
</gene>
<protein>
    <recommendedName>
        <fullName evidence="2">Metalloenzyme domain-containing protein</fullName>
    </recommendedName>
</protein>
<evidence type="ECO:0000259" key="2">
    <source>
        <dbReference type="Pfam" id="PF01676"/>
    </source>
</evidence>
<proteinExistence type="predicted"/>
<organism evidence="3 4">
    <name type="scientific">Allomuricauda ruestringensis (strain DSM 13258 / CIP 107369 / LMG 19739 / B1)</name>
    <name type="common">Muricauda ruestringensis</name>
    <dbReference type="NCBI Taxonomy" id="886377"/>
    <lineage>
        <taxon>Bacteria</taxon>
        <taxon>Pseudomonadati</taxon>
        <taxon>Bacteroidota</taxon>
        <taxon>Flavobacteriia</taxon>
        <taxon>Flavobacteriales</taxon>
        <taxon>Flavobacteriaceae</taxon>
        <taxon>Flagellimonas</taxon>
    </lineage>
</organism>
<dbReference type="GO" id="GO:0003824">
    <property type="term" value="F:catalytic activity"/>
    <property type="evidence" value="ECO:0007669"/>
    <property type="project" value="InterPro"/>
</dbReference>
<dbReference type="STRING" id="886377.Murru_1604"/>
<keyword evidence="1" id="KW-0732">Signal</keyword>
<evidence type="ECO:0000313" key="3">
    <source>
        <dbReference type="EMBL" id="AEM70644.1"/>
    </source>
</evidence>
<evidence type="ECO:0000256" key="1">
    <source>
        <dbReference type="SAM" id="SignalP"/>
    </source>
</evidence>